<evidence type="ECO:0000313" key="1">
    <source>
        <dbReference type="EMBL" id="AGY47980.1"/>
    </source>
</evidence>
<sequence>MDYDQFVFSQLFMIIFKVSTAHMTYDQVHPVLHKVWEHWLLTDALYGRADHEAGYDAMARYLQEHSSGIIMLLNK</sequence>
<organism evidence="1 2">
    <name type="scientific">Acinetobacter phage Petty</name>
    <dbReference type="NCBI Taxonomy" id="1406779"/>
    <lineage>
        <taxon>Viruses</taxon>
        <taxon>Duplodnaviria</taxon>
        <taxon>Heunggongvirae</taxon>
        <taxon>Uroviricota</taxon>
        <taxon>Caudoviricetes</taxon>
        <taxon>Autographivirales</taxon>
        <taxon>Autoscriptoviridae</taxon>
        <taxon>Beijerinckvirinae</taxon>
        <taxon>Pettyvirus</taxon>
        <taxon>Pettyvirus petty</taxon>
    </lineage>
</organism>
<reference evidence="1 2" key="1">
    <citation type="journal article" date="2013" name="Genome Announc.">
        <title>Complete Genome of Acinetobacter baumannii Podophage Petty.</title>
        <authorList>
            <person name="Mumm I.P."/>
            <person name="Wood T.L."/>
            <person name="Chamakura K.R."/>
            <person name="Kuty Everett G.F."/>
        </authorList>
    </citation>
    <scope>NUCLEOTIDE SEQUENCE [LARGE SCALE GENOMIC DNA]</scope>
</reference>
<dbReference type="GeneID" id="18503446"/>
<dbReference type="RefSeq" id="YP_009006505.1">
    <property type="nucleotide sequence ID" value="NC_023570.1"/>
</dbReference>
<proteinExistence type="predicted"/>
<name>U5PVH4_9CAUD</name>
<dbReference type="EMBL" id="KF669656">
    <property type="protein sequence ID" value="AGY47980.1"/>
    <property type="molecule type" value="Genomic_DNA"/>
</dbReference>
<evidence type="ECO:0000313" key="2">
    <source>
        <dbReference type="Proteomes" id="UP000017654"/>
    </source>
</evidence>
<gene>
    <name evidence="1" type="ORF">Petty_8</name>
</gene>
<keyword evidence="2" id="KW-1185">Reference proteome</keyword>
<dbReference type="Proteomes" id="UP000017654">
    <property type="component" value="Segment"/>
</dbReference>
<protein>
    <submittedName>
        <fullName evidence="1">Uncharacterized protein</fullName>
    </submittedName>
</protein>
<accession>U5PVH4</accession>
<dbReference type="KEGG" id="vg:18503446"/>